<dbReference type="EMBL" id="JABKKJ010000027">
    <property type="protein sequence ID" value="NPE26084.1"/>
    <property type="molecule type" value="Genomic_DNA"/>
</dbReference>
<dbReference type="Proteomes" id="UP000820977">
    <property type="component" value="Unassembled WGS sequence"/>
</dbReference>
<name>A0ABX2B3J5_9BACT</name>
<keyword evidence="2" id="KW-1185">Reference proteome</keyword>
<reference evidence="1 2" key="1">
    <citation type="submission" date="2020-05" db="EMBL/GenBank/DDBJ databases">
        <title>Distinct polysaccharide utilization as determinants for interspecies competition between intestinal Prevotella spp.</title>
        <authorList>
            <person name="Galvez E.J.C."/>
            <person name="Iljazovic A."/>
            <person name="Strowig T."/>
        </authorList>
    </citation>
    <scope>NUCLEOTIDE SEQUENCE [LARGE SCALE GENOMIC DNA]</scope>
    <source>
        <strain evidence="1 2">PCHR</strain>
    </source>
</reference>
<evidence type="ECO:0000313" key="1">
    <source>
        <dbReference type="EMBL" id="NPE26084.1"/>
    </source>
</evidence>
<organism evidence="1 2">
    <name type="scientific">Xylanibacter caecicola</name>
    <dbReference type="NCBI Taxonomy" id="2736294"/>
    <lineage>
        <taxon>Bacteria</taxon>
        <taxon>Pseudomonadati</taxon>
        <taxon>Bacteroidota</taxon>
        <taxon>Bacteroidia</taxon>
        <taxon>Bacteroidales</taxon>
        <taxon>Prevotellaceae</taxon>
        <taxon>Xylanibacter</taxon>
    </lineage>
</organism>
<gene>
    <name evidence="1" type="ORF">HPS54_11290</name>
</gene>
<dbReference type="RefSeq" id="WP_172345551.1">
    <property type="nucleotide sequence ID" value="NZ_CATJFF010000041.1"/>
</dbReference>
<comment type="caution">
    <text evidence="1">The sequence shown here is derived from an EMBL/GenBank/DDBJ whole genome shotgun (WGS) entry which is preliminary data.</text>
</comment>
<proteinExistence type="predicted"/>
<protein>
    <submittedName>
        <fullName evidence="1">Uncharacterized protein</fullName>
    </submittedName>
</protein>
<accession>A0ABX2B3J5</accession>
<evidence type="ECO:0000313" key="2">
    <source>
        <dbReference type="Proteomes" id="UP000820977"/>
    </source>
</evidence>
<sequence>MDVIIHGKPYNGSSQKTPGLDSVLCNRIVDGFFNSMGSINEAAFLVVDATYWNNEWYSIYTFELYKGIRDKDDRQSFFAISIVLQKQYYCLVSEVYKKLKKVCSDYVVGKYISDKRKYIVSDLEDKLLFEGLVKEISRDYTNLLEDFDNGFKHLHGSQANIFYNPIDCDAKAFVQSLRLNGRVIVCENTPTKDYLLDNVDKIKSEFINAQNTIKVRDNEIAGLKKELSDVKATLSARRQQSDKQFREWENGTAALKNENETLKSLNESYVSTINKYRNKFTEIVNIAKVVDKDNKYQSEKQQSGMKSSVIGNRSKLLIVSFTNTMLLIFLTIILCAKSCTDNSVRDIDEIGNVNDDELVSDTVATKGVTDTISTSDRNCDLSIFNIYDSTPLVDGSIIDEGTSVYIMVKEIDNYKLHTDNLKDGDKIKIKENFKVYPIDSSKPIIISYRSDDINKTNPRNKITLHINE</sequence>